<feature type="signal peptide" evidence="3">
    <location>
        <begin position="1"/>
        <end position="31"/>
    </location>
</feature>
<dbReference type="Proteomes" id="UP000570678">
    <property type="component" value="Unassembled WGS sequence"/>
</dbReference>
<keyword evidence="2" id="KW-0472">Membrane</keyword>
<gene>
    <name evidence="5" type="ORF">HGA15_08935</name>
</gene>
<evidence type="ECO:0000256" key="3">
    <source>
        <dbReference type="SAM" id="SignalP"/>
    </source>
</evidence>
<feature type="transmembrane region" description="Helical" evidence="2">
    <location>
        <begin position="193"/>
        <end position="214"/>
    </location>
</feature>
<keyword evidence="2" id="KW-1133">Transmembrane helix</keyword>
<organism evidence="5 6">
    <name type="scientific">Nocardia flavorosea</name>
    <dbReference type="NCBI Taxonomy" id="53429"/>
    <lineage>
        <taxon>Bacteria</taxon>
        <taxon>Bacillati</taxon>
        <taxon>Actinomycetota</taxon>
        <taxon>Actinomycetes</taxon>
        <taxon>Mycobacteriales</taxon>
        <taxon>Nocardiaceae</taxon>
        <taxon>Nocardia</taxon>
    </lineage>
</organism>
<protein>
    <submittedName>
        <fullName evidence="5">YcnI family protein</fullName>
    </submittedName>
</protein>
<accession>A0A846YGL2</accession>
<evidence type="ECO:0000259" key="4">
    <source>
        <dbReference type="Pfam" id="PF07987"/>
    </source>
</evidence>
<dbReference type="Gene3D" id="2.60.40.2230">
    <property type="entry name" value="Uncharacterised protein YcnI-like PF07987, DUF1775"/>
    <property type="match status" value="1"/>
</dbReference>
<dbReference type="InterPro" id="IPR012533">
    <property type="entry name" value="YcnI-copper_dom"/>
</dbReference>
<proteinExistence type="predicted"/>
<feature type="chain" id="PRO_5032648013" evidence="3">
    <location>
        <begin position="32"/>
        <end position="218"/>
    </location>
</feature>
<dbReference type="RefSeq" id="WP_062971676.1">
    <property type="nucleotide sequence ID" value="NZ_JAAXOT010000003.1"/>
</dbReference>
<keyword evidence="3" id="KW-0732">Signal</keyword>
<feature type="domain" description="YncI copper-binding" evidence="4">
    <location>
        <begin position="32"/>
        <end position="163"/>
    </location>
</feature>
<dbReference type="InterPro" id="IPR038507">
    <property type="entry name" value="YcnI-like_sf"/>
</dbReference>
<reference evidence="5 6" key="1">
    <citation type="submission" date="2020-04" db="EMBL/GenBank/DDBJ databases">
        <title>MicrobeNet Type strains.</title>
        <authorList>
            <person name="Nicholson A.C."/>
        </authorList>
    </citation>
    <scope>NUCLEOTIDE SEQUENCE [LARGE SCALE GENOMIC DNA]</scope>
    <source>
        <strain evidence="5 6">JCM 3332</strain>
    </source>
</reference>
<dbReference type="Pfam" id="PF07987">
    <property type="entry name" value="DUF1775"/>
    <property type="match status" value="1"/>
</dbReference>
<feature type="region of interest" description="Disordered" evidence="1">
    <location>
        <begin position="164"/>
        <end position="186"/>
    </location>
</feature>
<dbReference type="EMBL" id="JAAXOT010000003">
    <property type="protein sequence ID" value="NKY56278.1"/>
    <property type="molecule type" value="Genomic_DNA"/>
</dbReference>
<evidence type="ECO:0000256" key="2">
    <source>
        <dbReference type="SAM" id="Phobius"/>
    </source>
</evidence>
<evidence type="ECO:0000313" key="6">
    <source>
        <dbReference type="Proteomes" id="UP000570678"/>
    </source>
</evidence>
<dbReference type="CDD" id="cd08545">
    <property type="entry name" value="YcnI_like"/>
    <property type="match status" value="1"/>
</dbReference>
<dbReference type="AlphaFoldDB" id="A0A846YGL2"/>
<keyword evidence="6" id="KW-1185">Reference proteome</keyword>
<sequence length="218" mass="22161">MSHGFSPPLRRGLTAALTAGFLLAGAGTAAAHVSVSAPNATPGRSTVATFSVPTESDTAATTALRVAVPEIATARTEPVPGWTAKIERDDEDRVVAVTWTANPGGPGIRPGEFQRFVVSLGPLPDADSISFPAEQTYSDGTVVRWNDTGDHDSAEHPAPLLALGASAGDQSGHEHGDQSAAEPAESTDITARWLGGLGLALAALALGAGIGAVVRGRR</sequence>
<name>A0A846YGL2_9NOCA</name>
<evidence type="ECO:0000256" key="1">
    <source>
        <dbReference type="SAM" id="MobiDB-lite"/>
    </source>
</evidence>
<evidence type="ECO:0000313" key="5">
    <source>
        <dbReference type="EMBL" id="NKY56278.1"/>
    </source>
</evidence>
<comment type="caution">
    <text evidence="5">The sequence shown here is derived from an EMBL/GenBank/DDBJ whole genome shotgun (WGS) entry which is preliminary data.</text>
</comment>
<keyword evidence="2" id="KW-0812">Transmembrane</keyword>